<proteinExistence type="predicted"/>
<keyword evidence="3" id="KW-1185">Reference proteome</keyword>
<dbReference type="RefSeq" id="WP_212532596.1">
    <property type="nucleotide sequence ID" value="NZ_JAGSOG010000260.1"/>
</dbReference>
<dbReference type="EMBL" id="JAGSOG010000260">
    <property type="protein sequence ID" value="MBR7838135.1"/>
    <property type="molecule type" value="Genomic_DNA"/>
</dbReference>
<accession>A0A941EUV4</accession>
<evidence type="ECO:0000313" key="2">
    <source>
        <dbReference type="EMBL" id="MBR7838135.1"/>
    </source>
</evidence>
<dbReference type="AlphaFoldDB" id="A0A941EUV4"/>
<dbReference type="Pfam" id="PF25547">
    <property type="entry name" value="WXG100_2"/>
    <property type="match status" value="1"/>
</dbReference>
<evidence type="ECO:0000313" key="3">
    <source>
        <dbReference type="Proteomes" id="UP000675781"/>
    </source>
</evidence>
<evidence type="ECO:0000259" key="1">
    <source>
        <dbReference type="Pfam" id="PF25547"/>
    </source>
</evidence>
<dbReference type="Proteomes" id="UP000675781">
    <property type="component" value="Unassembled WGS sequence"/>
</dbReference>
<name>A0A941EUV4_9ACTN</name>
<sequence>MAIDDLPTPLVNFLNIIGIEWPYINEDSLHQFATLVRGFGQAVDRTHQDATGVVSAIAQAHQGASTAQMKSGWAELSSRHVTEIVDAAGIAADALDAWAVYVVAQKLEAIAQMVELAVSYFAAIAAAPETLGASLAALPGLEEIGEAMGNALLQTLQQYALGQVMNAALKPFLAKFESLMSGLDWSSTGAAGDAGGGFQLDEAQVRAQISTMRTHVETMKSHGSTLRDGIAGLSF</sequence>
<protein>
    <recommendedName>
        <fullName evidence="1">Outer membrane channel protein CpnT-like N-terminal domain-containing protein</fullName>
    </recommendedName>
</protein>
<feature type="domain" description="Outer membrane channel protein CpnT-like N-terminal" evidence="1">
    <location>
        <begin position="19"/>
        <end position="137"/>
    </location>
</feature>
<comment type="caution">
    <text evidence="2">The sequence shown here is derived from an EMBL/GenBank/DDBJ whole genome shotgun (WGS) entry which is preliminary data.</text>
</comment>
<reference evidence="2" key="1">
    <citation type="submission" date="2021-04" db="EMBL/GenBank/DDBJ databases">
        <title>Genome based classification of Actinospica acidithermotolerans sp. nov., an actinobacterium isolated from an Indonesian hot spring.</title>
        <authorList>
            <person name="Kusuma A.B."/>
            <person name="Putra K.E."/>
            <person name="Nafisah S."/>
            <person name="Loh J."/>
            <person name="Nouioui I."/>
            <person name="Goodfellow M."/>
        </authorList>
    </citation>
    <scope>NUCLEOTIDE SEQUENCE</scope>
    <source>
        <strain evidence="2">CSCA 57</strain>
    </source>
</reference>
<organism evidence="2 3">
    <name type="scientific">Actinospica durhamensis</name>
    <dbReference type="NCBI Taxonomy" id="1508375"/>
    <lineage>
        <taxon>Bacteria</taxon>
        <taxon>Bacillati</taxon>
        <taxon>Actinomycetota</taxon>
        <taxon>Actinomycetes</taxon>
        <taxon>Catenulisporales</taxon>
        <taxon>Actinospicaceae</taxon>
        <taxon>Actinospica</taxon>
    </lineage>
</organism>
<gene>
    <name evidence="2" type="ORF">KDL01_32990</name>
</gene>
<dbReference type="InterPro" id="IPR057746">
    <property type="entry name" value="CpnT-like_N"/>
</dbReference>